<accession>A0A317EGS2</accession>
<dbReference type="EMBL" id="QGLE01000003">
    <property type="protein sequence ID" value="PWR24593.1"/>
    <property type="molecule type" value="Genomic_DNA"/>
</dbReference>
<evidence type="ECO:0000313" key="2">
    <source>
        <dbReference type="Proteomes" id="UP000245461"/>
    </source>
</evidence>
<gene>
    <name evidence="1" type="ORF">DKG74_07245</name>
</gene>
<proteinExistence type="predicted"/>
<dbReference type="OrthoDB" id="5196320at2"/>
<dbReference type="Proteomes" id="UP000245461">
    <property type="component" value="Unassembled WGS sequence"/>
</dbReference>
<name>A0A317EGS2_9PROT</name>
<sequence length="185" mass="19622">MPTIPRRPVDGVATIHACTDKAGRHILYVVSAELGAGIGLMSAQDAGCARPARRMVGPDWSTPETIEGEGPGLIVWGRHKGDRPSLSSAIALDPVAARAVAADCATRGLAYEDPIVFAEVRRRLGMSGEELGVALGFSPDNPDPVRRRKNAGRNIRRYEAEGAPPTVALALRWLALRGGIIELDG</sequence>
<evidence type="ECO:0000313" key="1">
    <source>
        <dbReference type="EMBL" id="PWR24593.1"/>
    </source>
</evidence>
<reference evidence="1 2" key="1">
    <citation type="submission" date="2018-05" db="EMBL/GenBank/DDBJ databases">
        <title>Zavarzinia sp. HR-AS.</title>
        <authorList>
            <person name="Lee Y."/>
            <person name="Jeon C.O."/>
        </authorList>
    </citation>
    <scope>NUCLEOTIDE SEQUENCE [LARGE SCALE GENOMIC DNA]</scope>
    <source>
        <strain evidence="1 2">HR-AS</strain>
    </source>
</reference>
<organism evidence="1 2">
    <name type="scientific">Zavarzinia aquatilis</name>
    <dbReference type="NCBI Taxonomy" id="2211142"/>
    <lineage>
        <taxon>Bacteria</taxon>
        <taxon>Pseudomonadati</taxon>
        <taxon>Pseudomonadota</taxon>
        <taxon>Alphaproteobacteria</taxon>
        <taxon>Rhodospirillales</taxon>
        <taxon>Zavarziniaceae</taxon>
        <taxon>Zavarzinia</taxon>
    </lineage>
</organism>
<dbReference type="RefSeq" id="WP_109904176.1">
    <property type="nucleotide sequence ID" value="NZ_QGLE01000003.1"/>
</dbReference>
<keyword evidence="2" id="KW-1185">Reference proteome</keyword>
<protein>
    <submittedName>
        <fullName evidence="1">Uncharacterized protein</fullName>
    </submittedName>
</protein>
<dbReference type="AlphaFoldDB" id="A0A317EGS2"/>
<comment type="caution">
    <text evidence="1">The sequence shown here is derived from an EMBL/GenBank/DDBJ whole genome shotgun (WGS) entry which is preliminary data.</text>
</comment>